<name>A0A327M8T9_9PROT</name>
<dbReference type="GO" id="GO:0016787">
    <property type="term" value="F:hydrolase activity"/>
    <property type="evidence" value="ECO:0007669"/>
    <property type="project" value="UniProtKB-KW"/>
</dbReference>
<organism evidence="2 3">
    <name type="scientific">Roseicella frigidaeris</name>
    <dbReference type="NCBI Taxonomy" id="2230885"/>
    <lineage>
        <taxon>Bacteria</taxon>
        <taxon>Pseudomonadati</taxon>
        <taxon>Pseudomonadota</taxon>
        <taxon>Alphaproteobacteria</taxon>
        <taxon>Acetobacterales</taxon>
        <taxon>Roseomonadaceae</taxon>
        <taxon>Roseicella</taxon>
    </lineage>
</organism>
<gene>
    <name evidence="2" type="ORF">DOO78_12345</name>
</gene>
<sequence length="223" mass="23591">MSIELTAADGHTLSAYTAGPQDARRGLVVVQEIFGVNRHMRRVCDDFASQGYAVVCPALFDRTQRGVELGYGPEDVTRGRDLRGTIDPGKTLLDILAAAAALPPAAKRGIVGYCWGGTVAWHGATRSSAFAAAVGWYGGGIAAARDETPSCPVQLHFGETDASIPLADVEAIRQARAGKTPPVEIFVYQGAGHGFGCEERGSYVAKDAAQAQERTLAFFAQHL</sequence>
<dbReference type="OrthoDB" id="9771666at2"/>
<dbReference type="Gene3D" id="3.40.50.1820">
    <property type="entry name" value="alpha/beta hydrolase"/>
    <property type="match status" value="1"/>
</dbReference>
<dbReference type="SUPFAM" id="SSF53474">
    <property type="entry name" value="alpha/beta-Hydrolases"/>
    <property type="match status" value="1"/>
</dbReference>
<protein>
    <submittedName>
        <fullName evidence="2">Dienelactone hydrolase family protein</fullName>
    </submittedName>
</protein>
<dbReference type="InterPro" id="IPR002925">
    <property type="entry name" value="Dienelactn_hydro"/>
</dbReference>
<accession>A0A327M8T9</accession>
<evidence type="ECO:0000313" key="2">
    <source>
        <dbReference type="EMBL" id="RAI58855.1"/>
    </source>
</evidence>
<dbReference type="RefSeq" id="WP_111470079.1">
    <property type="nucleotide sequence ID" value="NZ_QLIX01000007.1"/>
</dbReference>
<keyword evidence="2" id="KW-0378">Hydrolase</keyword>
<dbReference type="EMBL" id="QLIX01000007">
    <property type="protein sequence ID" value="RAI58855.1"/>
    <property type="molecule type" value="Genomic_DNA"/>
</dbReference>
<dbReference type="AlphaFoldDB" id="A0A327M8T9"/>
<dbReference type="PANTHER" id="PTHR46623">
    <property type="entry name" value="CARBOXYMETHYLENEBUTENOLIDASE-RELATED"/>
    <property type="match status" value="1"/>
</dbReference>
<reference evidence="3" key="1">
    <citation type="submission" date="2018-06" db="EMBL/GenBank/DDBJ databases">
        <authorList>
            <person name="Khan S.A."/>
        </authorList>
    </citation>
    <scope>NUCLEOTIDE SEQUENCE [LARGE SCALE GENOMIC DNA]</scope>
    <source>
        <strain evidence="3">DB-1506</strain>
    </source>
</reference>
<dbReference type="Proteomes" id="UP000249065">
    <property type="component" value="Unassembled WGS sequence"/>
</dbReference>
<dbReference type="Pfam" id="PF01738">
    <property type="entry name" value="DLH"/>
    <property type="match status" value="1"/>
</dbReference>
<dbReference type="InterPro" id="IPR051049">
    <property type="entry name" value="Dienelactone_hydrolase-like"/>
</dbReference>
<evidence type="ECO:0000259" key="1">
    <source>
        <dbReference type="Pfam" id="PF01738"/>
    </source>
</evidence>
<dbReference type="PANTHER" id="PTHR46623:SF6">
    <property type="entry name" value="ALPHA_BETA-HYDROLASES SUPERFAMILY PROTEIN"/>
    <property type="match status" value="1"/>
</dbReference>
<dbReference type="InterPro" id="IPR029058">
    <property type="entry name" value="AB_hydrolase_fold"/>
</dbReference>
<comment type="caution">
    <text evidence="2">The sequence shown here is derived from an EMBL/GenBank/DDBJ whole genome shotgun (WGS) entry which is preliminary data.</text>
</comment>
<feature type="domain" description="Dienelactone hydrolase" evidence="1">
    <location>
        <begin position="14"/>
        <end position="222"/>
    </location>
</feature>
<evidence type="ECO:0000313" key="3">
    <source>
        <dbReference type="Proteomes" id="UP000249065"/>
    </source>
</evidence>
<keyword evidence="3" id="KW-1185">Reference proteome</keyword>
<proteinExistence type="predicted"/>